<dbReference type="PANTHER" id="PTHR40398:SF1">
    <property type="entry name" value="PTS SYSTEM GLUCITOL_SORBITOL-SPECIFIC EIIA COMPONENT"/>
    <property type="match status" value="1"/>
</dbReference>
<dbReference type="GO" id="GO:0009401">
    <property type="term" value="P:phosphoenolpyruvate-dependent sugar phosphotransferase system"/>
    <property type="evidence" value="ECO:0007669"/>
    <property type="project" value="InterPro"/>
</dbReference>
<reference evidence="2 3" key="1">
    <citation type="journal article" date="2015" name="Genome Announc.">
        <title>Expanding the biotechnology potential of lactobacilli through comparative genomics of 213 strains and associated genera.</title>
        <authorList>
            <person name="Sun Z."/>
            <person name="Harris H.M."/>
            <person name="McCann A."/>
            <person name="Guo C."/>
            <person name="Argimon S."/>
            <person name="Zhang W."/>
            <person name="Yang X."/>
            <person name="Jeffery I.B."/>
            <person name="Cooney J.C."/>
            <person name="Kagawa T.F."/>
            <person name="Liu W."/>
            <person name="Song Y."/>
            <person name="Salvetti E."/>
            <person name="Wrobel A."/>
            <person name="Rasinkangas P."/>
            <person name="Parkhill J."/>
            <person name="Rea M.C."/>
            <person name="O'Sullivan O."/>
            <person name="Ritari J."/>
            <person name="Douillard F.P."/>
            <person name="Paul Ross R."/>
            <person name="Yang R."/>
            <person name="Briner A.E."/>
            <person name="Felis G.E."/>
            <person name="de Vos W.M."/>
            <person name="Barrangou R."/>
            <person name="Klaenhammer T.R."/>
            <person name="Caufield P.W."/>
            <person name="Cui Y."/>
            <person name="Zhang H."/>
            <person name="O'Toole P.W."/>
        </authorList>
    </citation>
    <scope>NUCLEOTIDE SEQUENCE [LARGE SCALE GENOMIC DNA]</scope>
    <source>
        <strain evidence="2 3">DSM 19971</strain>
    </source>
</reference>
<dbReference type="PATRIC" id="fig|1423812.3.peg.967"/>
<comment type="caution">
    <text evidence="2">The sequence shown here is derived from an EMBL/GenBank/DDBJ whole genome shotgun (WGS) entry which is preliminary data.</text>
</comment>
<evidence type="ECO:0000313" key="3">
    <source>
        <dbReference type="Proteomes" id="UP000051155"/>
    </source>
</evidence>
<dbReference type="SUPFAM" id="SSF141530">
    <property type="entry name" value="PTSIIA/GutA-like"/>
    <property type="match status" value="1"/>
</dbReference>
<dbReference type="Pfam" id="PF03829">
    <property type="entry name" value="PTSIIA_gutA"/>
    <property type="match status" value="1"/>
</dbReference>
<accession>A0A0R1Q2F7</accession>
<dbReference type="InterPro" id="IPR036665">
    <property type="entry name" value="PTS_IIA_glucitol/sorbitol_sf"/>
</dbReference>
<dbReference type="InterPro" id="IPR004716">
    <property type="entry name" value="PTS_IIA_glucitol/sorbitol-sp"/>
</dbReference>
<dbReference type="PANTHER" id="PTHR40398">
    <property type="entry name" value="PTS SYSTEM GLUCITOL/SORBITOL-SPECIFIC EIIA COMPONENT"/>
    <property type="match status" value="1"/>
</dbReference>
<dbReference type="Proteomes" id="UP000051155">
    <property type="component" value="Unassembled WGS sequence"/>
</dbReference>
<dbReference type="EMBL" id="AZEG01000002">
    <property type="protein sequence ID" value="KRL38829.1"/>
    <property type="molecule type" value="Genomic_DNA"/>
</dbReference>
<evidence type="ECO:0000313" key="2">
    <source>
        <dbReference type="EMBL" id="KRL38829.1"/>
    </source>
</evidence>
<dbReference type="RefSeq" id="WP_057735771.1">
    <property type="nucleotide sequence ID" value="NZ_AZEG01000002.1"/>
</dbReference>
<dbReference type="GO" id="GO:0016301">
    <property type="term" value="F:kinase activity"/>
    <property type="evidence" value="ECO:0007669"/>
    <property type="project" value="TreeGrafter"/>
</dbReference>
<comment type="caution">
    <text evidence="1">Lacks conserved residue(s) required for the propagation of feature annotation.</text>
</comment>
<sequence length="118" mass="13376">MLKAEVVEIGPEAISKNDPLLILFNETASIQLRRVSIVQRFSKTKDASYDIAAGDKISIDDQEYEVTYVGQLVKSNMEMIGHATLSFEKVPEKPQHNGIYLRPYTFPKIHVGSVIKYY</sequence>
<protein>
    <submittedName>
        <fullName evidence="2">PTS system, glucitol sorbitol-specific IIA component</fullName>
    </submittedName>
</protein>
<gene>
    <name evidence="2" type="ORF">FD20_GL000902</name>
</gene>
<keyword evidence="3" id="KW-1185">Reference proteome</keyword>
<name>A0A0R1Q2F7_9LACO</name>
<dbReference type="STRING" id="1423812.FD20_GL000902"/>
<dbReference type="OrthoDB" id="7065254at2"/>
<dbReference type="GO" id="GO:0008982">
    <property type="term" value="F:protein-N(PI)-phosphohistidine-sugar phosphotransferase activity"/>
    <property type="evidence" value="ECO:0007669"/>
    <property type="project" value="InterPro"/>
</dbReference>
<dbReference type="GO" id="GO:0005737">
    <property type="term" value="C:cytoplasm"/>
    <property type="evidence" value="ECO:0007669"/>
    <property type="project" value="InterPro"/>
</dbReference>
<dbReference type="AlphaFoldDB" id="A0A0R1Q2F7"/>
<dbReference type="Gene3D" id="2.40.33.40">
    <property type="entry name" value="Phosphotransferase system, glucitol/sorbitol-specific IIA component"/>
    <property type="match status" value="1"/>
</dbReference>
<dbReference type="PROSITE" id="PS51097">
    <property type="entry name" value="PTS_EIIA_TYPE_5"/>
    <property type="match status" value="1"/>
</dbReference>
<evidence type="ECO:0000256" key="1">
    <source>
        <dbReference type="PROSITE-ProRule" id="PRU00420"/>
    </source>
</evidence>
<proteinExistence type="predicted"/>
<organism evidence="2 3">
    <name type="scientific">Liquorilactobacillus uvarum DSM 19971</name>
    <dbReference type="NCBI Taxonomy" id="1423812"/>
    <lineage>
        <taxon>Bacteria</taxon>
        <taxon>Bacillati</taxon>
        <taxon>Bacillota</taxon>
        <taxon>Bacilli</taxon>
        <taxon>Lactobacillales</taxon>
        <taxon>Lactobacillaceae</taxon>
        <taxon>Liquorilactobacillus</taxon>
    </lineage>
</organism>